<evidence type="ECO:0000256" key="2">
    <source>
        <dbReference type="ARBA" id="ARBA00007783"/>
    </source>
</evidence>
<dbReference type="GO" id="GO:0140359">
    <property type="term" value="F:ABC-type transporter activity"/>
    <property type="evidence" value="ECO:0007669"/>
    <property type="project" value="InterPro"/>
</dbReference>
<keyword evidence="4" id="KW-1003">Cell membrane</keyword>
<keyword evidence="7 8" id="KW-0472">Membrane</keyword>
<dbReference type="PANTHER" id="PTHR30294">
    <property type="entry name" value="MEMBRANE COMPONENT OF ABC TRANSPORTER YHHJ-RELATED"/>
    <property type="match status" value="1"/>
</dbReference>
<reference evidence="10" key="1">
    <citation type="journal article" date="2020" name="mSystems">
        <title>Genome- and Community-Level Interaction Insights into Carbon Utilization and Element Cycling Functions of Hydrothermarchaeota in Hydrothermal Sediment.</title>
        <authorList>
            <person name="Zhou Z."/>
            <person name="Liu Y."/>
            <person name="Xu W."/>
            <person name="Pan J."/>
            <person name="Luo Z.H."/>
            <person name="Li M."/>
        </authorList>
    </citation>
    <scope>NUCLEOTIDE SEQUENCE [LARGE SCALE GENOMIC DNA]</scope>
    <source>
        <strain evidence="10">HyVt-456</strain>
    </source>
</reference>
<gene>
    <name evidence="10" type="ORF">ENJ10_01750</name>
</gene>
<feature type="transmembrane region" description="Helical" evidence="8">
    <location>
        <begin position="250"/>
        <end position="273"/>
    </location>
</feature>
<sequence length="368" mass="41663">MRGRIFRAIVLKEFYHIWRDPQTLMIILLLPLLMLILYGYAITLEMRNIETIVVDRDHSPASRAFLEQIEAVDFFRIVARDIDDNDLETVFQQRLASCVIIIPARFERRLRENFSTPVQVIIDATDPNAANYINNYLSQISTRYNFSYNPLIPVTFNITPRLLYNPDMKSSYFFVPGLVAVILLLISTLLTSIAIVREKEMGTMEQILVSPVHPLQIILGKVIPYVLIGYGISVMILVVAHYLFNVPVVGSLWMLNLSLVLYILSGLSIGLFISTITNKQQIAMMATLMATILPTVMMSGFIFPISSMPLPLQWVADIVPATHFLIIIRGVMLKGTGLHELWPQTAILLGMSVFLLGLSTRKFKSTLE</sequence>
<evidence type="ECO:0000256" key="8">
    <source>
        <dbReference type="SAM" id="Phobius"/>
    </source>
</evidence>
<feature type="transmembrane region" description="Helical" evidence="8">
    <location>
        <begin position="341"/>
        <end position="358"/>
    </location>
</feature>
<dbReference type="Proteomes" id="UP000886005">
    <property type="component" value="Unassembled WGS sequence"/>
</dbReference>
<feature type="transmembrane region" description="Helical" evidence="8">
    <location>
        <begin position="285"/>
        <end position="305"/>
    </location>
</feature>
<accession>A0A7V1LXI4</accession>
<dbReference type="AlphaFoldDB" id="A0A7V1LXI4"/>
<dbReference type="InterPro" id="IPR047817">
    <property type="entry name" value="ABC2_TM_bact-type"/>
</dbReference>
<feature type="domain" description="ABC transmembrane type-2" evidence="9">
    <location>
        <begin position="140"/>
        <end position="366"/>
    </location>
</feature>
<dbReference type="Gene3D" id="3.40.1710.10">
    <property type="entry name" value="abc type-2 transporter like domain"/>
    <property type="match status" value="1"/>
</dbReference>
<evidence type="ECO:0000256" key="7">
    <source>
        <dbReference type="ARBA" id="ARBA00023136"/>
    </source>
</evidence>
<dbReference type="EMBL" id="DRLD01000047">
    <property type="protein sequence ID" value="HED09389.1"/>
    <property type="molecule type" value="Genomic_DNA"/>
</dbReference>
<evidence type="ECO:0000256" key="5">
    <source>
        <dbReference type="ARBA" id="ARBA00022692"/>
    </source>
</evidence>
<feature type="transmembrane region" description="Helical" evidence="8">
    <location>
        <begin position="21"/>
        <end position="41"/>
    </location>
</feature>
<dbReference type="InterPro" id="IPR051449">
    <property type="entry name" value="ABC-2_transporter_component"/>
</dbReference>
<evidence type="ECO:0000256" key="1">
    <source>
        <dbReference type="ARBA" id="ARBA00004651"/>
    </source>
</evidence>
<dbReference type="GO" id="GO:0005886">
    <property type="term" value="C:plasma membrane"/>
    <property type="evidence" value="ECO:0007669"/>
    <property type="project" value="UniProtKB-SubCell"/>
</dbReference>
<proteinExistence type="inferred from homology"/>
<comment type="similarity">
    <text evidence="2">Belongs to the ABC-2 integral membrane protein family.</text>
</comment>
<evidence type="ECO:0000256" key="6">
    <source>
        <dbReference type="ARBA" id="ARBA00022989"/>
    </source>
</evidence>
<evidence type="ECO:0000256" key="4">
    <source>
        <dbReference type="ARBA" id="ARBA00022475"/>
    </source>
</evidence>
<evidence type="ECO:0000313" key="10">
    <source>
        <dbReference type="EMBL" id="HED09389.1"/>
    </source>
</evidence>
<keyword evidence="3" id="KW-0813">Transport</keyword>
<dbReference type="Pfam" id="PF12698">
    <property type="entry name" value="ABC2_membrane_3"/>
    <property type="match status" value="1"/>
</dbReference>
<feature type="transmembrane region" description="Helical" evidence="8">
    <location>
        <begin position="172"/>
        <end position="196"/>
    </location>
</feature>
<evidence type="ECO:0000256" key="3">
    <source>
        <dbReference type="ARBA" id="ARBA00022448"/>
    </source>
</evidence>
<protein>
    <submittedName>
        <fullName evidence="10">ABC transporter permease</fullName>
    </submittedName>
</protein>
<comment type="subcellular location">
    <subcellularLocation>
        <location evidence="1">Cell membrane</location>
        <topology evidence="1">Multi-pass membrane protein</topology>
    </subcellularLocation>
</comment>
<dbReference type="PANTHER" id="PTHR30294:SF29">
    <property type="entry name" value="MULTIDRUG ABC TRANSPORTER PERMEASE YBHS-RELATED"/>
    <property type="match status" value="1"/>
</dbReference>
<comment type="caution">
    <text evidence="10">The sequence shown here is derived from an EMBL/GenBank/DDBJ whole genome shotgun (WGS) entry which is preliminary data.</text>
</comment>
<name>A0A7V1LXI4_CALAY</name>
<keyword evidence="6 8" id="KW-1133">Transmembrane helix</keyword>
<keyword evidence="5 8" id="KW-0812">Transmembrane</keyword>
<dbReference type="InterPro" id="IPR013525">
    <property type="entry name" value="ABC2_TM"/>
</dbReference>
<evidence type="ECO:0000259" key="9">
    <source>
        <dbReference type="PROSITE" id="PS51012"/>
    </source>
</evidence>
<organism evidence="10">
    <name type="scientific">Caldithrix abyssi</name>
    <dbReference type="NCBI Taxonomy" id="187145"/>
    <lineage>
        <taxon>Bacteria</taxon>
        <taxon>Pseudomonadati</taxon>
        <taxon>Calditrichota</taxon>
        <taxon>Calditrichia</taxon>
        <taxon>Calditrichales</taxon>
        <taxon>Calditrichaceae</taxon>
        <taxon>Caldithrix</taxon>
    </lineage>
</organism>
<dbReference type="PROSITE" id="PS51012">
    <property type="entry name" value="ABC_TM2"/>
    <property type="match status" value="1"/>
</dbReference>
<feature type="transmembrane region" description="Helical" evidence="8">
    <location>
        <begin position="222"/>
        <end position="244"/>
    </location>
</feature>